<dbReference type="Pfam" id="PF01814">
    <property type="entry name" value="Hemerythrin"/>
    <property type="match status" value="1"/>
</dbReference>
<comment type="caution">
    <text evidence="2">The sequence shown here is derived from an EMBL/GenBank/DDBJ whole genome shotgun (WGS) entry which is preliminary data.</text>
</comment>
<name>A0A7Y8KVH8_9BURK</name>
<gene>
    <name evidence="2" type="ORF">F3K02_03755</name>
</gene>
<sequence length="163" mass="18512">MLTACHERVDRMLRLLDRLCQHLGAKGLDEQAAQAARDVMRYFDLAAPDHHEDEERHVFPRLLAGNDENVKTVVRRLQQDHRDMTANWVEAREVLRRLSEGSAPTWTGLSEADRATLARFAGLYADHIRAEEDVVYPAASALIDAPELQRMGTEMAARRTARP</sequence>
<dbReference type="EMBL" id="VYGV01000004">
    <property type="protein sequence ID" value="NWF44370.1"/>
    <property type="molecule type" value="Genomic_DNA"/>
</dbReference>
<evidence type="ECO:0000259" key="1">
    <source>
        <dbReference type="Pfam" id="PF01814"/>
    </source>
</evidence>
<organism evidence="2 3">
    <name type="scientific">Hydrogenophaga aromaticivorans</name>
    <dbReference type="NCBI Taxonomy" id="2610898"/>
    <lineage>
        <taxon>Bacteria</taxon>
        <taxon>Pseudomonadati</taxon>
        <taxon>Pseudomonadota</taxon>
        <taxon>Betaproteobacteria</taxon>
        <taxon>Burkholderiales</taxon>
        <taxon>Comamonadaceae</taxon>
        <taxon>Hydrogenophaga</taxon>
    </lineage>
</organism>
<evidence type="ECO:0000313" key="3">
    <source>
        <dbReference type="Proteomes" id="UP000545507"/>
    </source>
</evidence>
<accession>A0A7Y8KVH8</accession>
<keyword evidence="3" id="KW-1185">Reference proteome</keyword>
<protein>
    <submittedName>
        <fullName evidence="2">Hemerythrin domain-containing protein</fullName>
    </submittedName>
</protein>
<evidence type="ECO:0000313" key="2">
    <source>
        <dbReference type="EMBL" id="NWF44370.1"/>
    </source>
</evidence>
<dbReference type="AlphaFoldDB" id="A0A7Y8KVH8"/>
<proteinExistence type="predicted"/>
<dbReference type="Gene3D" id="1.20.120.520">
    <property type="entry name" value="nmb1532 protein domain like"/>
    <property type="match status" value="1"/>
</dbReference>
<feature type="domain" description="Hemerythrin-like" evidence="1">
    <location>
        <begin position="2"/>
        <end position="139"/>
    </location>
</feature>
<reference evidence="2 3" key="1">
    <citation type="submission" date="2019-09" db="EMBL/GenBank/DDBJ databases">
        <title>Hydrogenophaga aromatica sp. nov., isolated from a para-xylene-degrading enrichment culture.</title>
        <authorList>
            <person name="Tancsics A."/>
            <person name="Banerjee S."/>
        </authorList>
    </citation>
    <scope>NUCLEOTIDE SEQUENCE [LARGE SCALE GENOMIC DNA]</scope>
    <source>
        <strain evidence="2 3">D2P1</strain>
    </source>
</reference>
<dbReference type="Proteomes" id="UP000545507">
    <property type="component" value="Unassembled WGS sequence"/>
</dbReference>
<dbReference type="InterPro" id="IPR012312">
    <property type="entry name" value="Hemerythrin-like"/>
</dbReference>